<proteinExistence type="predicted"/>
<dbReference type="SUPFAM" id="SSF54001">
    <property type="entry name" value="Cysteine proteinases"/>
    <property type="match status" value="1"/>
</dbReference>
<evidence type="ECO:0000259" key="4">
    <source>
        <dbReference type="PROSITE" id="PS50802"/>
    </source>
</evidence>
<dbReference type="EMBL" id="MN448289">
    <property type="protein sequence ID" value="QFG74582.1"/>
    <property type="molecule type" value="Genomic_DNA"/>
</dbReference>
<protein>
    <recommendedName>
        <fullName evidence="2">ubiquitinyl hydrolase 1</fullName>
        <ecNumber evidence="2">3.4.19.12</ecNumber>
    </recommendedName>
</protein>
<evidence type="ECO:0000256" key="2">
    <source>
        <dbReference type="ARBA" id="ARBA00012759"/>
    </source>
</evidence>
<dbReference type="Pfam" id="PF02338">
    <property type="entry name" value="OTU"/>
    <property type="match status" value="1"/>
</dbReference>
<reference evidence="5" key="1">
    <citation type="journal article" date="2019" name="Philos. Trans. R. Soc. Lond., B, Biol. Sci.">
        <title>Targeted metagenomic recovery of four divergent viruses reveals shared and distinctive characteristics of giant viruses of marine eukaryotes.</title>
        <authorList>
            <person name="Needham D.M."/>
            <person name="Poirier C."/>
            <person name="Hehenberger E."/>
            <person name="Jimenez V."/>
            <person name="Swalwell J.E."/>
            <person name="Santoro A.E."/>
            <person name="Worden A.Z."/>
        </authorList>
    </citation>
    <scope>NUCLEOTIDE SEQUENCE</scope>
    <source>
        <strain evidence="5">MPacV-611</strain>
    </source>
</reference>
<dbReference type="PROSITE" id="PS50802">
    <property type="entry name" value="OTU"/>
    <property type="match status" value="1"/>
</dbReference>
<feature type="domain" description="OTU" evidence="4">
    <location>
        <begin position="5"/>
        <end position="128"/>
    </location>
</feature>
<organism evidence="5">
    <name type="scientific">Megaviridae environmental sample</name>
    <dbReference type="NCBI Taxonomy" id="1737588"/>
    <lineage>
        <taxon>Viruses</taxon>
        <taxon>Varidnaviria</taxon>
        <taxon>Bamfordvirae</taxon>
        <taxon>Nucleocytoviricota</taxon>
        <taxon>Megaviricetes</taxon>
        <taxon>Imitervirales</taxon>
        <taxon>Mimiviridae</taxon>
        <taxon>environmental samples</taxon>
    </lineage>
</organism>
<dbReference type="EC" id="3.4.19.12" evidence="2"/>
<evidence type="ECO:0000256" key="1">
    <source>
        <dbReference type="ARBA" id="ARBA00000707"/>
    </source>
</evidence>
<dbReference type="GO" id="GO:0030968">
    <property type="term" value="P:endoplasmic reticulum unfolded protein response"/>
    <property type="evidence" value="ECO:0007669"/>
    <property type="project" value="TreeGrafter"/>
</dbReference>
<accession>A0A5J6VKG1</accession>
<dbReference type="Gene3D" id="3.90.70.80">
    <property type="match status" value="1"/>
</dbReference>
<dbReference type="InterPro" id="IPR003323">
    <property type="entry name" value="OTU_dom"/>
</dbReference>
<evidence type="ECO:0000313" key="5">
    <source>
        <dbReference type="EMBL" id="QFG74582.1"/>
    </source>
</evidence>
<name>A0A5J6VKG1_9VIRU</name>
<comment type="catalytic activity">
    <reaction evidence="1">
        <text>Thiol-dependent hydrolysis of ester, thioester, amide, peptide and isopeptide bonds formed by the C-terminal Gly of ubiquitin (a 76-residue protein attached to proteins as an intracellular targeting signal).</text>
        <dbReference type="EC" id="3.4.19.12"/>
    </reaction>
</comment>
<keyword evidence="3" id="KW-0378">Hydrolase</keyword>
<dbReference type="PANTHER" id="PTHR13312:SF0">
    <property type="entry name" value="UBIQUITIN THIOESTERASE OTU1"/>
    <property type="match status" value="1"/>
</dbReference>
<dbReference type="GO" id="GO:0016579">
    <property type="term" value="P:protein deubiquitination"/>
    <property type="evidence" value="ECO:0007669"/>
    <property type="project" value="TreeGrafter"/>
</dbReference>
<sequence length="160" mass="18614">MDLIPIRRFVNADNSCLFSSIAYLTNKDNFNDNSAFIYRLMVADYINTDDFDENILTVPKNVYINKITDIDEWGGGIELSIFSKIFQIQIAVMNLESGRVDCFGEVEDYENVIYIIYDGKHYDPLVMNVDKNAETNLDITIFKKNDYNKLIKFKEFVETI</sequence>
<dbReference type="GO" id="GO:0004843">
    <property type="term" value="F:cysteine-type deubiquitinase activity"/>
    <property type="evidence" value="ECO:0007669"/>
    <property type="project" value="UniProtKB-EC"/>
</dbReference>
<dbReference type="GO" id="GO:0036503">
    <property type="term" value="P:ERAD pathway"/>
    <property type="evidence" value="ECO:0007669"/>
    <property type="project" value="TreeGrafter"/>
</dbReference>
<dbReference type="InterPro" id="IPR038765">
    <property type="entry name" value="Papain-like_cys_pep_sf"/>
</dbReference>
<dbReference type="PANTHER" id="PTHR13312">
    <property type="entry name" value="HIV-INDUCED PROTEIN-7-LIKE PROTEASE"/>
    <property type="match status" value="1"/>
</dbReference>
<evidence type="ECO:0000256" key="3">
    <source>
        <dbReference type="ARBA" id="ARBA00022801"/>
    </source>
</evidence>